<organism evidence="2 3">
    <name type="scientific">Gigaspora margarita</name>
    <dbReference type="NCBI Taxonomy" id="4874"/>
    <lineage>
        <taxon>Eukaryota</taxon>
        <taxon>Fungi</taxon>
        <taxon>Fungi incertae sedis</taxon>
        <taxon>Mucoromycota</taxon>
        <taxon>Glomeromycotina</taxon>
        <taxon>Glomeromycetes</taxon>
        <taxon>Diversisporales</taxon>
        <taxon>Gigasporaceae</taxon>
        <taxon>Gigaspora</taxon>
    </lineage>
</organism>
<dbReference type="InterPro" id="IPR019956">
    <property type="entry name" value="Ubiquitin_dom"/>
</dbReference>
<dbReference type="Pfam" id="PF00240">
    <property type="entry name" value="ubiquitin"/>
    <property type="match status" value="3"/>
</dbReference>
<dbReference type="Gene3D" id="3.10.20.90">
    <property type="entry name" value="Phosphatidylinositol 3-kinase Catalytic Subunit, Chain A, domain 1"/>
    <property type="match status" value="3"/>
</dbReference>
<protein>
    <submittedName>
        <fullName evidence="2">26640_t:CDS:1</fullName>
    </submittedName>
</protein>
<sequence length="530" mass="60251">SAIHRMDVEINDYAMPMSENEVSCEIFDISEEENLTLNALSGHIYVLRTSCEPTECKTVSINIDTSNSINDVKTKFFQIENIIHASTARLFFKGIELEDNYILSDYDIQPSSTLNIELSINIRVNIQFQTREIELEIDSADTILIVKEKLQIKEGTPPSQQCLFFDGDELQNGRRIWDYGIQRGSIIIARTLARGRGGKINIEMPDNIIYVDIMKTDTVDKVKRKIYSKKGIHPDKQQLMFNGQVLENHRALSSYQICIGSTITYLHKDYIHFFHAKFTDDKLKGILHGSNCTCNPVHSAELVFALKATCIREANSTLLGIEFEKKAGYGLHLNGFDGSDPNHECEALYRDFWTVHIMPNDCDELILEAVDPTTDPFLSAPTEIESRDTQSITFSPSLSASLSQETAKKICRPAFVLSVNHGRNYVTWTWNLKTAGLEGGEYISPKDIFIPSPRLIRKTKQLYDIAKYNAPLPTKALWSVPAQFKGTITFDVVIEQRFCSIFKPRSFFPIRYGIFVTNYFILLSKFANIL</sequence>
<evidence type="ECO:0000313" key="2">
    <source>
        <dbReference type="EMBL" id="CAG8590666.1"/>
    </source>
</evidence>
<dbReference type="SUPFAM" id="SSF54236">
    <property type="entry name" value="Ubiquitin-like"/>
    <property type="match status" value="3"/>
</dbReference>
<dbReference type="InterPro" id="IPR050158">
    <property type="entry name" value="Ubiquitin_ubiquitin-like"/>
</dbReference>
<dbReference type="EMBL" id="CAJVQB010002886">
    <property type="protein sequence ID" value="CAG8590666.1"/>
    <property type="molecule type" value="Genomic_DNA"/>
</dbReference>
<dbReference type="CDD" id="cd17039">
    <property type="entry name" value="Ubl_ubiquitin_like"/>
    <property type="match status" value="1"/>
</dbReference>
<keyword evidence="3" id="KW-1185">Reference proteome</keyword>
<dbReference type="InterPro" id="IPR000626">
    <property type="entry name" value="Ubiquitin-like_dom"/>
</dbReference>
<evidence type="ECO:0000259" key="1">
    <source>
        <dbReference type="PROSITE" id="PS50053"/>
    </source>
</evidence>
<feature type="domain" description="Ubiquitin-like" evidence="1">
    <location>
        <begin position="33"/>
        <end position="116"/>
    </location>
</feature>
<proteinExistence type="predicted"/>
<dbReference type="SMART" id="SM00213">
    <property type="entry name" value="UBQ"/>
    <property type="match status" value="3"/>
</dbReference>
<feature type="domain" description="Ubiquitin-like" evidence="1">
    <location>
        <begin position="118"/>
        <end position="196"/>
    </location>
</feature>
<dbReference type="Proteomes" id="UP000789901">
    <property type="component" value="Unassembled WGS sequence"/>
</dbReference>
<evidence type="ECO:0000313" key="3">
    <source>
        <dbReference type="Proteomes" id="UP000789901"/>
    </source>
</evidence>
<feature type="non-terminal residue" evidence="2">
    <location>
        <position position="1"/>
    </location>
</feature>
<dbReference type="PANTHER" id="PTHR10666">
    <property type="entry name" value="UBIQUITIN"/>
    <property type="match status" value="1"/>
</dbReference>
<accession>A0ABN7UI17</accession>
<dbReference type="InterPro" id="IPR029071">
    <property type="entry name" value="Ubiquitin-like_domsf"/>
</dbReference>
<dbReference type="PROSITE" id="PS50053">
    <property type="entry name" value="UBIQUITIN_2"/>
    <property type="match status" value="3"/>
</dbReference>
<reference evidence="2 3" key="1">
    <citation type="submission" date="2021-06" db="EMBL/GenBank/DDBJ databases">
        <authorList>
            <person name="Kallberg Y."/>
            <person name="Tangrot J."/>
            <person name="Rosling A."/>
        </authorList>
    </citation>
    <scope>NUCLEOTIDE SEQUENCE [LARGE SCALE GENOMIC DNA]</scope>
    <source>
        <strain evidence="2 3">120-4 pot B 10/14</strain>
    </source>
</reference>
<dbReference type="PRINTS" id="PR00348">
    <property type="entry name" value="UBIQUITIN"/>
</dbReference>
<feature type="domain" description="Ubiquitin-like" evidence="1">
    <location>
        <begin position="198"/>
        <end position="263"/>
    </location>
</feature>
<name>A0ABN7UI17_GIGMA</name>
<gene>
    <name evidence="2" type="ORF">GMARGA_LOCUS6393</name>
</gene>
<comment type="caution">
    <text evidence="2">The sequence shown here is derived from an EMBL/GenBank/DDBJ whole genome shotgun (WGS) entry which is preliminary data.</text>
</comment>